<dbReference type="SUPFAM" id="SSF53448">
    <property type="entry name" value="Nucleotide-diphospho-sugar transferases"/>
    <property type="match status" value="1"/>
</dbReference>
<dbReference type="Pfam" id="PF13692">
    <property type="entry name" value="Glyco_trans_1_4"/>
    <property type="match status" value="1"/>
</dbReference>
<dbReference type="Proteomes" id="UP000013966">
    <property type="component" value="Chromosome 1"/>
</dbReference>
<dbReference type="Pfam" id="PF00535">
    <property type="entry name" value="Glycos_transf_2"/>
    <property type="match status" value="1"/>
</dbReference>
<dbReference type="KEGG" id="buo:BRPE64_ACDS21930"/>
<dbReference type="Gene3D" id="3.90.550.10">
    <property type="entry name" value="Spore Coat Polysaccharide Biosynthesis Protein SpsA, Chain A"/>
    <property type="match status" value="1"/>
</dbReference>
<feature type="coiled-coil region" evidence="1">
    <location>
        <begin position="42"/>
        <end position="69"/>
    </location>
</feature>
<dbReference type="GO" id="GO:0016758">
    <property type="term" value="F:hexosyltransferase activity"/>
    <property type="evidence" value="ECO:0007669"/>
    <property type="project" value="UniProtKB-ARBA"/>
</dbReference>
<evidence type="ECO:0000313" key="4">
    <source>
        <dbReference type="EMBL" id="BAN23947.1"/>
    </source>
</evidence>
<feature type="region of interest" description="Disordered" evidence="2">
    <location>
        <begin position="118"/>
        <end position="144"/>
    </location>
</feature>
<evidence type="ECO:0000313" key="5">
    <source>
        <dbReference type="Proteomes" id="UP000013966"/>
    </source>
</evidence>
<dbReference type="InterPro" id="IPR001173">
    <property type="entry name" value="Glyco_trans_2-like"/>
</dbReference>
<feature type="domain" description="Glycosyltransferase 2-like" evidence="3">
    <location>
        <begin position="557"/>
        <end position="685"/>
    </location>
</feature>
<dbReference type="PANTHER" id="PTHR22916">
    <property type="entry name" value="GLYCOSYLTRANSFERASE"/>
    <property type="match status" value="1"/>
</dbReference>
<proteinExistence type="predicted"/>
<feature type="compositionally biased region" description="Low complexity" evidence="2">
    <location>
        <begin position="118"/>
        <end position="127"/>
    </location>
</feature>
<dbReference type="OrthoDB" id="9802649at2"/>
<name>R4WZN4_9BURK</name>
<reference evidence="4 5" key="2">
    <citation type="journal article" date="2018" name="Int. J. Syst. Evol. Microbiol.">
        <title>Burkholderia insecticola sp. nov., a gut symbiotic bacterium of the bean bug Riptortus pedestris.</title>
        <authorList>
            <person name="Takeshita K."/>
            <person name="Tamaki H."/>
            <person name="Ohbayashi T."/>
            <person name="Meng X.-Y."/>
            <person name="Sone T."/>
            <person name="Mitani Y."/>
            <person name="Peeters C."/>
            <person name="Kikuchi Y."/>
            <person name="Vandamme P."/>
        </authorList>
    </citation>
    <scope>NUCLEOTIDE SEQUENCE [LARGE SCALE GENOMIC DNA]</scope>
    <source>
        <strain evidence="4">RPE64</strain>
    </source>
</reference>
<accession>R4WZN4</accession>
<dbReference type="EMBL" id="AP013058">
    <property type="protein sequence ID" value="BAN23947.1"/>
    <property type="molecule type" value="Genomic_DNA"/>
</dbReference>
<dbReference type="InterPro" id="IPR029044">
    <property type="entry name" value="Nucleotide-diphossugar_trans"/>
</dbReference>
<reference evidence="4 5" key="1">
    <citation type="journal article" date="2013" name="Genome Announc.">
        <title>Complete Genome Sequence of Burkholderia sp. Strain RPE64, Bacterial Symbiont of the Bean Bug Riptortus pedestris.</title>
        <authorList>
            <person name="Shibata T.F."/>
            <person name="Maeda T."/>
            <person name="Nikoh N."/>
            <person name="Yamaguchi K."/>
            <person name="Oshima K."/>
            <person name="Hattori M."/>
            <person name="Nishiyama T."/>
            <person name="Hasebe M."/>
            <person name="Fukatsu T."/>
            <person name="Kikuchi Y."/>
            <person name="Shigenobu S."/>
        </authorList>
    </citation>
    <scope>NUCLEOTIDE SEQUENCE [LARGE SCALE GENOMIC DNA]</scope>
</reference>
<dbReference type="HOGENOM" id="CLU_320720_0_0_4"/>
<dbReference type="Gene3D" id="3.40.50.2000">
    <property type="entry name" value="Glycogen Phosphorylase B"/>
    <property type="match status" value="1"/>
</dbReference>
<keyword evidence="4" id="KW-0808">Transferase</keyword>
<dbReference type="STRING" id="758793.BRPE64_ACDS21930"/>
<evidence type="ECO:0000256" key="1">
    <source>
        <dbReference type="SAM" id="Coils"/>
    </source>
</evidence>
<sequence length="904" mass="101049">MKGFEEGYEISSLISSLSKEKAEITRLLGEQIKRGDENAEKLIRTESLLAEAQARAHDANSQLVMAQHQCAQASSDIDLLRASTSWRITGPIRALKRLFSGEPLQAAVPVTAAPMPVVPEPASSAPSERTLTVPEPASRAPGARRDVQSSYRNVRIVWIGAEPDTPGFRYRVLYWAEAARAVGAKVTHHRLEAVDSYLDEIRAADIVVLWRAPWSHEVTRVVDAVRQSGAFLIFDIDDLMIEPRVVTTKYIDGIRSQGFREDVIRAHFELVRRTMLAADLCTATTHELASHFRVHQRPSLVMQNGFNETTLSVSRIAARKRRFAQQDGYFRIGYAGGSKTHQKDFAVCVPAVAQILRRYPHARLVVFHDGRGTSILDLHEFPELAALESQIEWRVMVPLVDLPKEMARFDVSVAPLEVGNFFCEAKSELKYFEAALVDVPTIASPTDPYRRAIRHGVTGFLADTTEQWIDAFTQLIEHRELGEQIAHAALNHVLWTFGPECRVDRIASVIDMALRGQSAARAFAFEAMKEALPYRHPEVPASRIVFQHDRLVYSQVTVVIPLFNYERYVLQALESVAAQTLWDIDLVVVDDCSTDQSLSVVVEWCKTNKERFNRVLVLQNTVNSKLGPTRNVGFDNADTPYVITLDADNRLLPTCAEKCLEAARRSAAAFVYPRIITFGADTFVMGDTPYDPARFIGGNFVDAMALISKAAWACVGGYENVPHGWEDYEFWCKLAERGLLGTPEGGDTPLAEYRIHAASMLRQHTNHEANLARTRAFLEERHPWLAIATDRVGDAMKDEPPPVADEPPRLVLPVQAAGTRTIALVSTNTVSSCRSCKNVRSAVRTEEALYGSVVQRRESTFLHCGLRVETHMHEVENVIGSFYAKPVYREVAPSDTCDQYDPAY</sequence>
<keyword evidence="5" id="KW-1185">Reference proteome</keyword>
<dbReference type="CDD" id="cd00761">
    <property type="entry name" value="Glyco_tranf_GTA_type"/>
    <property type="match status" value="1"/>
</dbReference>
<dbReference type="SUPFAM" id="SSF53756">
    <property type="entry name" value="UDP-Glycosyltransferase/glycogen phosphorylase"/>
    <property type="match status" value="1"/>
</dbReference>
<evidence type="ECO:0000259" key="3">
    <source>
        <dbReference type="Pfam" id="PF00535"/>
    </source>
</evidence>
<dbReference type="RefSeq" id="WP_016346096.1">
    <property type="nucleotide sequence ID" value="NC_021287.1"/>
</dbReference>
<organism evidence="4 5">
    <name type="scientific">Caballeronia insecticola</name>
    <dbReference type="NCBI Taxonomy" id="758793"/>
    <lineage>
        <taxon>Bacteria</taxon>
        <taxon>Pseudomonadati</taxon>
        <taxon>Pseudomonadota</taxon>
        <taxon>Betaproteobacteria</taxon>
        <taxon>Burkholderiales</taxon>
        <taxon>Burkholderiaceae</taxon>
        <taxon>Caballeronia</taxon>
    </lineage>
</organism>
<keyword evidence="1" id="KW-0175">Coiled coil</keyword>
<dbReference type="PANTHER" id="PTHR22916:SF3">
    <property type="entry name" value="UDP-GLCNAC:BETAGAL BETA-1,3-N-ACETYLGLUCOSAMINYLTRANSFERASE-LIKE PROTEIN 1"/>
    <property type="match status" value="1"/>
</dbReference>
<dbReference type="PATRIC" id="fig|758793.3.peg.2196"/>
<protein>
    <submittedName>
        <fullName evidence="4">Glycosyl transferase family 2</fullName>
    </submittedName>
</protein>
<evidence type="ECO:0000256" key="2">
    <source>
        <dbReference type="SAM" id="MobiDB-lite"/>
    </source>
</evidence>
<dbReference type="AlphaFoldDB" id="R4WZN4"/>
<gene>
    <name evidence="4" type="ORF">BRPE64_ACDS21930</name>
</gene>